<organism evidence="1 2">
    <name type="scientific">Legionella spiritensis</name>
    <dbReference type="NCBI Taxonomy" id="452"/>
    <lineage>
        <taxon>Bacteria</taxon>
        <taxon>Pseudomonadati</taxon>
        <taxon>Pseudomonadota</taxon>
        <taxon>Gammaproteobacteria</taxon>
        <taxon>Legionellales</taxon>
        <taxon>Legionellaceae</taxon>
        <taxon>Legionella</taxon>
    </lineage>
</organism>
<dbReference type="AlphaFoldDB" id="A0A0W0Z9D3"/>
<proteinExistence type="predicted"/>
<dbReference type="EMBL" id="LNYX01000005">
    <property type="protein sequence ID" value="KTD65657.1"/>
    <property type="molecule type" value="Genomic_DNA"/>
</dbReference>
<dbReference type="RefSeq" id="WP_058482314.1">
    <property type="nucleotide sequence ID" value="NZ_CAAAII010000003.1"/>
</dbReference>
<dbReference type="PATRIC" id="fig|452.5.peg.404"/>
<comment type="caution">
    <text evidence="1">The sequence shown here is derived from an EMBL/GenBank/DDBJ whole genome shotgun (WGS) entry which is preliminary data.</text>
</comment>
<accession>A0A0W0Z9D3</accession>
<dbReference type="InterPro" id="IPR032675">
    <property type="entry name" value="LRR_dom_sf"/>
</dbReference>
<dbReference type="SUPFAM" id="SSF52047">
    <property type="entry name" value="RNI-like"/>
    <property type="match status" value="1"/>
</dbReference>
<reference evidence="1 2" key="1">
    <citation type="submission" date="2015-11" db="EMBL/GenBank/DDBJ databases">
        <title>Genomic analysis of 38 Legionella species identifies large and diverse effector repertoires.</title>
        <authorList>
            <person name="Burstein D."/>
            <person name="Amaro F."/>
            <person name="Zusman T."/>
            <person name="Lifshitz Z."/>
            <person name="Cohen O."/>
            <person name="Gilbert J.A."/>
            <person name="Pupko T."/>
            <person name="Shuman H.A."/>
            <person name="Segal G."/>
        </authorList>
    </citation>
    <scope>NUCLEOTIDE SEQUENCE [LARGE SCALE GENOMIC DNA]</scope>
    <source>
        <strain evidence="1 2">Mt.St.Helens-9</strain>
    </source>
</reference>
<name>A0A0W0Z9D3_LEGSP</name>
<dbReference type="Gene3D" id="3.80.10.10">
    <property type="entry name" value="Ribonuclease Inhibitor"/>
    <property type="match status" value="1"/>
</dbReference>
<gene>
    <name evidence="1" type="ORF">Lspi_0369</name>
</gene>
<evidence type="ECO:0000313" key="2">
    <source>
        <dbReference type="Proteomes" id="UP000054877"/>
    </source>
</evidence>
<dbReference type="Proteomes" id="UP000054877">
    <property type="component" value="Unassembled WGS sequence"/>
</dbReference>
<protein>
    <submittedName>
        <fullName evidence="1">Leucine-rich repeat protein</fullName>
    </submittedName>
</protein>
<sequence>MPGKDKTFDLSVSGKTEVIALGWWGVADGNDEQNRQQLMDGVANLPNDTVHLDLSANQFGFCELTYLLKLMEAIKPQITALNLSFNQCGNMSADDLACLFNHIPGSVVALNLSHNNLSHYAIDEWLAIINALPKSVVSVDLSYNLPVESEMLIMDALEQALRVDKKSCRVKLFSVRRSNHYEVHGCSPKDGLDH</sequence>
<keyword evidence="2" id="KW-1185">Reference proteome</keyword>
<evidence type="ECO:0000313" key="1">
    <source>
        <dbReference type="EMBL" id="KTD65657.1"/>
    </source>
</evidence>